<dbReference type="Pfam" id="PF00153">
    <property type="entry name" value="Mito_carr"/>
    <property type="match status" value="3"/>
</dbReference>
<keyword evidence="15" id="KW-1185">Reference proteome</keyword>
<evidence type="ECO:0000256" key="4">
    <source>
        <dbReference type="ARBA" id="ARBA00022692"/>
    </source>
</evidence>
<dbReference type="Gene3D" id="1.50.40.10">
    <property type="entry name" value="Mitochondrial carrier domain"/>
    <property type="match status" value="1"/>
</dbReference>
<dbReference type="EMBL" id="CAJOBG010000565">
    <property type="protein sequence ID" value="CAF3830427.1"/>
    <property type="molecule type" value="Genomic_DNA"/>
</dbReference>
<dbReference type="SUPFAM" id="SSF103506">
    <property type="entry name" value="Mitochondrial carrier"/>
    <property type="match status" value="1"/>
</dbReference>
<keyword evidence="7" id="KW-0809">Transit peptide</keyword>
<organism evidence="14 15">
    <name type="scientific">Rotaria magnacalcarata</name>
    <dbReference type="NCBI Taxonomy" id="392030"/>
    <lineage>
        <taxon>Eukaryota</taxon>
        <taxon>Metazoa</taxon>
        <taxon>Spiralia</taxon>
        <taxon>Gnathifera</taxon>
        <taxon>Rotifera</taxon>
        <taxon>Eurotatoria</taxon>
        <taxon>Bdelloidea</taxon>
        <taxon>Philodinida</taxon>
        <taxon>Philodinidae</taxon>
        <taxon>Rotaria</taxon>
    </lineage>
</organism>
<dbReference type="GO" id="GO:0005315">
    <property type="term" value="F:phosphate transmembrane transporter activity"/>
    <property type="evidence" value="ECO:0007669"/>
    <property type="project" value="InterPro"/>
</dbReference>
<comment type="similarity">
    <text evidence="2">Belongs to the mitochondrial carrier (TC 2.A.29) family.</text>
</comment>
<evidence type="ECO:0000256" key="7">
    <source>
        <dbReference type="ARBA" id="ARBA00022946"/>
    </source>
</evidence>
<keyword evidence="3" id="KW-0813">Transport</keyword>
<dbReference type="Proteomes" id="UP000663866">
    <property type="component" value="Unassembled WGS sequence"/>
</dbReference>
<comment type="caution">
    <text evidence="14">The sequence shown here is derived from an EMBL/GenBank/DDBJ whole genome shotgun (WGS) entry which is preliminary data.</text>
</comment>
<keyword evidence="6" id="KW-0999">Mitochondrion inner membrane</keyword>
<dbReference type="GO" id="GO:0005743">
    <property type="term" value="C:mitochondrial inner membrane"/>
    <property type="evidence" value="ECO:0007669"/>
    <property type="project" value="UniProtKB-SubCell"/>
</dbReference>
<dbReference type="InterPro" id="IPR001509">
    <property type="entry name" value="Epimerase_deHydtase"/>
</dbReference>
<keyword evidence="10 11" id="KW-0472">Membrane</keyword>
<feature type="compositionally biased region" description="Basic and acidic residues" evidence="12">
    <location>
        <begin position="557"/>
        <end position="573"/>
    </location>
</feature>
<dbReference type="PANTHER" id="PTHR45671:SF10">
    <property type="entry name" value="SOLUTE CARRIER FAMILY 25 MEMBER 3"/>
    <property type="match status" value="1"/>
</dbReference>
<dbReference type="Pfam" id="PF01370">
    <property type="entry name" value="Epimerase"/>
    <property type="match status" value="1"/>
</dbReference>
<evidence type="ECO:0000256" key="8">
    <source>
        <dbReference type="ARBA" id="ARBA00022989"/>
    </source>
</evidence>
<feature type="repeat" description="Solcar" evidence="11">
    <location>
        <begin position="128"/>
        <end position="215"/>
    </location>
</feature>
<reference evidence="14" key="1">
    <citation type="submission" date="2021-02" db="EMBL/GenBank/DDBJ databases">
        <authorList>
            <person name="Nowell W R."/>
        </authorList>
    </citation>
    <scope>NUCLEOTIDE SEQUENCE</scope>
</reference>
<evidence type="ECO:0000256" key="11">
    <source>
        <dbReference type="PROSITE-ProRule" id="PRU00282"/>
    </source>
</evidence>
<evidence type="ECO:0000256" key="12">
    <source>
        <dbReference type="SAM" id="MobiDB-lite"/>
    </source>
</evidence>
<dbReference type="InterPro" id="IPR044677">
    <property type="entry name" value="SLC25A3/Pic2/Mir1-like"/>
</dbReference>
<dbReference type="InterPro" id="IPR036291">
    <property type="entry name" value="NAD(P)-bd_dom_sf"/>
</dbReference>
<dbReference type="GO" id="GO:1990547">
    <property type="term" value="P:mitochondrial phosphate ion transmembrane transport"/>
    <property type="evidence" value="ECO:0007669"/>
    <property type="project" value="InterPro"/>
</dbReference>
<keyword evidence="5" id="KW-0677">Repeat</keyword>
<dbReference type="PROSITE" id="PS50920">
    <property type="entry name" value="SOLCAR"/>
    <property type="match status" value="3"/>
</dbReference>
<dbReference type="AlphaFoldDB" id="A0A819D164"/>
<dbReference type="Gene3D" id="3.40.50.720">
    <property type="entry name" value="NAD(P)-binding Rossmann-like Domain"/>
    <property type="match status" value="1"/>
</dbReference>
<dbReference type="PANTHER" id="PTHR45671">
    <property type="entry name" value="SOLUTE CARRIER FAMILY 25 (MITOCHONDRIAL CARRIER PHOSPHATE CARRIER), MEMBER 3, LIKE-RELATED-RELATED"/>
    <property type="match status" value="1"/>
</dbReference>
<proteinExistence type="inferred from homology"/>
<evidence type="ECO:0000259" key="13">
    <source>
        <dbReference type="Pfam" id="PF01370"/>
    </source>
</evidence>
<evidence type="ECO:0000256" key="1">
    <source>
        <dbReference type="ARBA" id="ARBA00004448"/>
    </source>
</evidence>
<feature type="repeat" description="Solcar" evidence="11">
    <location>
        <begin position="232"/>
        <end position="313"/>
    </location>
</feature>
<evidence type="ECO:0000256" key="9">
    <source>
        <dbReference type="ARBA" id="ARBA00023128"/>
    </source>
</evidence>
<accession>A0A819D164</accession>
<feature type="repeat" description="Solcar" evidence="11">
    <location>
        <begin position="31"/>
        <end position="115"/>
    </location>
</feature>
<comment type="subcellular location">
    <subcellularLocation>
        <location evidence="1">Mitochondrion inner membrane</location>
        <topology evidence="1">Multi-pass membrane protein</topology>
    </subcellularLocation>
</comment>
<evidence type="ECO:0000313" key="15">
    <source>
        <dbReference type="Proteomes" id="UP000663866"/>
    </source>
</evidence>
<keyword evidence="8" id="KW-1133">Transmembrane helix</keyword>
<keyword evidence="9" id="KW-0496">Mitochondrion</keyword>
<sequence>MVAPTSQVAPSSGTVVKWNSRLAGHVPHDASYYSKCLLGGILACGLTHTAICPLDVTKCNMQVNPDKYKGLVKGIRLIVAEEGSRAIWKGWLPTFFGYSAQGAFKYGLYEVFKDQYANMLGKENFEKYKGLVWCAASASAEFFADLALCPLEMVKVKVQTAPHGTFPIAFGQAWSQMSAKKAETGFPYRSLVPLWSRQVPYTVAKFFFFEKVVQLFYTYVFTKPKETYSKGTQLGVTFASGYTAGVICAIVSHPADSVVSLLGKPANKSKTLGQIIKETGFVKLATKGLGTRIIMIGTLTGLQWWIYDTFKTALGMVSSNALVFGANGYIGYGIALGLRRAGFHAYGAIRSSLHSALLVKNEIEPIVIESFEKVDTIADQLVKCSIIVDAVAVVSAGKQRTQNGKLAHYAPLFIFTSGIMTYGDTSVNGLRPLDETIKPNPQTMEMKAREEYENLVLATSSNIVHTTVIRPGFVYGSHGGFVADLFYSEKPAVIHGRRDKRWSWIHIDDLAEGYVLVARASRSLVSGQMWNLAAPNDNPTYEEVRSNMARASGQQIEYKEASSSDETPPRWDTDSIINPSKAIEQLGWRPKHVGYIQEIETYYKSWAAYKQQQ</sequence>
<dbReference type="FunFam" id="1.50.40.10:FF:000005">
    <property type="entry name" value="Mitochondrial phosphate carrier protein 2"/>
    <property type="match status" value="1"/>
</dbReference>
<feature type="domain" description="NAD-dependent epimerase/dehydratase" evidence="13">
    <location>
        <begin position="322"/>
        <end position="533"/>
    </location>
</feature>
<name>A0A819D164_9BILA</name>
<evidence type="ECO:0000256" key="3">
    <source>
        <dbReference type="ARBA" id="ARBA00022448"/>
    </source>
</evidence>
<dbReference type="InterPro" id="IPR018108">
    <property type="entry name" value="MCP_transmembrane"/>
</dbReference>
<gene>
    <name evidence="14" type="ORF">OVN521_LOCUS5614</name>
</gene>
<evidence type="ECO:0000256" key="10">
    <source>
        <dbReference type="ARBA" id="ARBA00023136"/>
    </source>
</evidence>
<keyword evidence="4 11" id="KW-0812">Transmembrane</keyword>
<protein>
    <recommendedName>
        <fullName evidence="13">NAD-dependent epimerase/dehydratase domain-containing protein</fullName>
    </recommendedName>
</protein>
<evidence type="ECO:0000256" key="5">
    <source>
        <dbReference type="ARBA" id="ARBA00022737"/>
    </source>
</evidence>
<evidence type="ECO:0000256" key="2">
    <source>
        <dbReference type="ARBA" id="ARBA00006375"/>
    </source>
</evidence>
<evidence type="ECO:0000313" key="14">
    <source>
        <dbReference type="EMBL" id="CAF3830427.1"/>
    </source>
</evidence>
<evidence type="ECO:0000256" key="6">
    <source>
        <dbReference type="ARBA" id="ARBA00022792"/>
    </source>
</evidence>
<dbReference type="InterPro" id="IPR023395">
    <property type="entry name" value="MCP_dom_sf"/>
</dbReference>
<feature type="region of interest" description="Disordered" evidence="12">
    <location>
        <begin position="552"/>
        <end position="574"/>
    </location>
</feature>
<dbReference type="SUPFAM" id="SSF51735">
    <property type="entry name" value="NAD(P)-binding Rossmann-fold domains"/>
    <property type="match status" value="1"/>
</dbReference>